<accession>A0A4Y2BXF4</accession>
<gene>
    <name evidence="2" type="ORF">AVEN_111877_1</name>
</gene>
<reference evidence="2 3" key="1">
    <citation type="journal article" date="2019" name="Sci. Rep.">
        <title>Orb-weaving spider Araneus ventricosus genome elucidates the spidroin gene catalogue.</title>
        <authorList>
            <person name="Kono N."/>
            <person name="Nakamura H."/>
            <person name="Ohtoshi R."/>
            <person name="Moran D.A.P."/>
            <person name="Shinohara A."/>
            <person name="Yoshida Y."/>
            <person name="Fujiwara M."/>
            <person name="Mori M."/>
            <person name="Tomita M."/>
            <person name="Arakawa K."/>
        </authorList>
    </citation>
    <scope>NUCLEOTIDE SEQUENCE [LARGE SCALE GENOMIC DNA]</scope>
</reference>
<feature type="region of interest" description="Disordered" evidence="1">
    <location>
        <begin position="58"/>
        <end position="90"/>
    </location>
</feature>
<name>A0A4Y2BXF4_ARAVE</name>
<dbReference type="Proteomes" id="UP000499080">
    <property type="component" value="Unassembled WGS sequence"/>
</dbReference>
<evidence type="ECO:0000256" key="1">
    <source>
        <dbReference type="SAM" id="MobiDB-lite"/>
    </source>
</evidence>
<feature type="region of interest" description="Disordered" evidence="1">
    <location>
        <begin position="1"/>
        <end position="30"/>
    </location>
</feature>
<keyword evidence="3" id="KW-1185">Reference proteome</keyword>
<comment type="caution">
    <text evidence="2">The sequence shown here is derived from an EMBL/GenBank/DDBJ whole genome shotgun (WGS) entry which is preliminary data.</text>
</comment>
<feature type="compositionally biased region" description="Basic and acidic residues" evidence="1">
    <location>
        <begin position="80"/>
        <end position="90"/>
    </location>
</feature>
<organism evidence="2 3">
    <name type="scientific">Araneus ventricosus</name>
    <name type="common">Orbweaver spider</name>
    <name type="synonym">Epeira ventricosa</name>
    <dbReference type="NCBI Taxonomy" id="182803"/>
    <lineage>
        <taxon>Eukaryota</taxon>
        <taxon>Metazoa</taxon>
        <taxon>Ecdysozoa</taxon>
        <taxon>Arthropoda</taxon>
        <taxon>Chelicerata</taxon>
        <taxon>Arachnida</taxon>
        <taxon>Araneae</taxon>
        <taxon>Araneomorphae</taxon>
        <taxon>Entelegynae</taxon>
        <taxon>Araneoidea</taxon>
        <taxon>Araneidae</taxon>
        <taxon>Araneus</taxon>
    </lineage>
</organism>
<sequence>MILRGRGGLVVRHRSRKAPGSKPASTEDPPCIGAAARQIMRREPNVLPPVRCLSLERRLPPTDLGSKLRGPSQNSPRVASKRDVNITKLN</sequence>
<evidence type="ECO:0000313" key="3">
    <source>
        <dbReference type="Proteomes" id="UP000499080"/>
    </source>
</evidence>
<dbReference type="EMBL" id="BGPR01000123">
    <property type="protein sequence ID" value="GBL96748.1"/>
    <property type="molecule type" value="Genomic_DNA"/>
</dbReference>
<dbReference type="AlphaFoldDB" id="A0A4Y2BXF4"/>
<evidence type="ECO:0000313" key="2">
    <source>
        <dbReference type="EMBL" id="GBL96748.1"/>
    </source>
</evidence>
<protein>
    <submittedName>
        <fullName evidence="2">Uncharacterized protein</fullName>
    </submittedName>
</protein>
<proteinExistence type="predicted"/>